<comment type="caution">
    <text evidence="1">The sequence shown here is derived from an EMBL/GenBank/DDBJ whole genome shotgun (WGS) entry which is preliminary data.</text>
</comment>
<gene>
    <name evidence="1" type="ORF">FOS08_24340</name>
</gene>
<name>A0AAJ1Z461_9BACI</name>
<proteinExistence type="predicted"/>
<sequence>MTATYIKKHLECDIRERQDVNVVVPMCKACDAWFDEGYITVNSLGYVDCIEDMNSGKIVKFTK</sequence>
<reference evidence="1" key="1">
    <citation type="submission" date="2019-07" db="EMBL/GenBank/DDBJ databases">
        <title>Phylogenomic Reclassification of ATCC Bacillus Strains and Various Taxa within the Genus Bacillus.</title>
        <authorList>
            <person name="Riojas M.A."/>
            <person name="Frank A.M."/>
            <person name="Fenn S.L."/>
            <person name="King S.P."/>
            <person name="Brower S.M."/>
            <person name="Hazbon M.H."/>
        </authorList>
    </citation>
    <scope>NUCLEOTIDE SEQUENCE</scope>
    <source>
        <strain evidence="1">NR-12239</strain>
    </source>
</reference>
<organism evidence="1 2">
    <name type="scientific">Bacillus pseudomycoides</name>
    <dbReference type="NCBI Taxonomy" id="64104"/>
    <lineage>
        <taxon>Bacteria</taxon>
        <taxon>Bacillati</taxon>
        <taxon>Bacillota</taxon>
        <taxon>Bacilli</taxon>
        <taxon>Bacillales</taxon>
        <taxon>Bacillaceae</taxon>
        <taxon>Bacillus</taxon>
        <taxon>Bacillus cereus group</taxon>
    </lineage>
</organism>
<dbReference type="EMBL" id="VLYX01000043">
    <property type="protein sequence ID" value="MDR4328910.1"/>
    <property type="molecule type" value="Genomic_DNA"/>
</dbReference>
<dbReference type="Proteomes" id="UP001248134">
    <property type="component" value="Unassembled WGS sequence"/>
</dbReference>
<accession>A0AAJ1Z461</accession>
<evidence type="ECO:0000313" key="2">
    <source>
        <dbReference type="Proteomes" id="UP001248134"/>
    </source>
</evidence>
<dbReference type="AlphaFoldDB" id="A0AAJ1Z461"/>
<evidence type="ECO:0000313" key="1">
    <source>
        <dbReference type="EMBL" id="MDR4328910.1"/>
    </source>
</evidence>
<protein>
    <submittedName>
        <fullName evidence="1">Uncharacterized protein</fullName>
    </submittedName>
</protein>